<gene>
    <name evidence="1" type="ORF">R1sor_016447</name>
</gene>
<reference evidence="1 2" key="1">
    <citation type="submission" date="2024-09" db="EMBL/GenBank/DDBJ databases">
        <title>Chromosome-scale assembly of Riccia sorocarpa.</title>
        <authorList>
            <person name="Paukszto L."/>
        </authorList>
    </citation>
    <scope>NUCLEOTIDE SEQUENCE [LARGE SCALE GENOMIC DNA]</scope>
    <source>
        <strain evidence="1">LP-2024</strain>
        <tissue evidence="1">Aerial parts of the thallus</tissue>
    </source>
</reference>
<comment type="caution">
    <text evidence="1">The sequence shown here is derived from an EMBL/GenBank/DDBJ whole genome shotgun (WGS) entry which is preliminary data.</text>
</comment>
<dbReference type="Proteomes" id="UP001633002">
    <property type="component" value="Unassembled WGS sequence"/>
</dbReference>
<dbReference type="AlphaFoldDB" id="A0ABD3HEZ8"/>
<evidence type="ECO:0000313" key="2">
    <source>
        <dbReference type="Proteomes" id="UP001633002"/>
    </source>
</evidence>
<organism evidence="1 2">
    <name type="scientific">Riccia sorocarpa</name>
    <dbReference type="NCBI Taxonomy" id="122646"/>
    <lineage>
        <taxon>Eukaryota</taxon>
        <taxon>Viridiplantae</taxon>
        <taxon>Streptophyta</taxon>
        <taxon>Embryophyta</taxon>
        <taxon>Marchantiophyta</taxon>
        <taxon>Marchantiopsida</taxon>
        <taxon>Marchantiidae</taxon>
        <taxon>Marchantiales</taxon>
        <taxon>Ricciaceae</taxon>
        <taxon>Riccia</taxon>
    </lineage>
</organism>
<sequence length="144" mass="16008">MDQTGVRLLAISNEKTYTLKGSRDVVVCGRDDKRAVTAVGSKQAMIQDGWKKCGLGDISNQQLQAEAVLLNCSWELFEDRIAASTSEPVIEPQTEAFNELPMEIDWNAASYESLVSQAIEDLQVNTPFEAFDAQKLREFLEFSG</sequence>
<name>A0ABD3HEZ8_9MARC</name>
<evidence type="ECO:0000313" key="1">
    <source>
        <dbReference type="EMBL" id="KAL3690138.1"/>
    </source>
</evidence>
<dbReference type="EMBL" id="JBJQOH010000004">
    <property type="protein sequence ID" value="KAL3690138.1"/>
    <property type="molecule type" value="Genomic_DNA"/>
</dbReference>
<keyword evidence="2" id="KW-1185">Reference proteome</keyword>
<protein>
    <submittedName>
        <fullName evidence="1">Uncharacterized protein</fullName>
    </submittedName>
</protein>
<accession>A0ABD3HEZ8</accession>
<proteinExistence type="predicted"/>